<proteinExistence type="inferred from homology"/>
<accession>A0A419T6V4</accession>
<keyword evidence="4 7" id="KW-0418">Kinase</keyword>
<gene>
    <name evidence="7" type="ORF">BET01_16030</name>
</gene>
<sequence length="345" mass="38727">MKKKELQERPYDVIALGELLIDFTVYGKSKQGNSLFEANPGGAPCNVLAILTKLGRKTAFIGKVGNDAFGHMLKERVSSLGIDTQALVMDEEIPTTLAFVQNKQNGERDFSFYRKPGADMMLRENEIEEEIFAKTKIFHFGTLSMTAEGVRKSTQKAIETASESGCILTFDPNLRLPLWADEKMAKEAIHYGLSKCDVLKISDNEIQFLFDTSDIEEGIKRIQTQYPGIRLILATMGMEGSYAYYKKQCIFQKAFIQSNTIDCTGAGDTFNGIAIHYILEYGLDHFNEVKLQELLCHAGAGAAIITTRPGALCVMPDKDEIDELLEKYKNNTDKYYEEERDRGSK</sequence>
<name>A0A419T6V4_9FIRM</name>
<keyword evidence="8" id="KW-1185">Reference proteome</keyword>
<feature type="domain" description="Carbohydrate kinase PfkB" evidence="6">
    <location>
        <begin position="13"/>
        <end position="312"/>
    </location>
</feature>
<protein>
    <submittedName>
        <fullName evidence="7">Sugar kinase</fullName>
    </submittedName>
</protein>
<evidence type="ECO:0000313" key="8">
    <source>
        <dbReference type="Proteomes" id="UP000284277"/>
    </source>
</evidence>
<dbReference type="PANTHER" id="PTHR43085:SF1">
    <property type="entry name" value="PSEUDOURIDINE KINASE-RELATED"/>
    <property type="match status" value="1"/>
</dbReference>
<dbReference type="InterPro" id="IPR050306">
    <property type="entry name" value="PfkB_Carbo_kinase"/>
</dbReference>
<dbReference type="OrthoDB" id="9813569at2"/>
<evidence type="ECO:0000256" key="2">
    <source>
        <dbReference type="ARBA" id="ARBA00022679"/>
    </source>
</evidence>
<dbReference type="GO" id="GO:0005524">
    <property type="term" value="F:ATP binding"/>
    <property type="evidence" value="ECO:0007669"/>
    <property type="project" value="UniProtKB-KW"/>
</dbReference>
<comment type="similarity">
    <text evidence="1">Belongs to the carbohydrate kinase PfkB family.</text>
</comment>
<dbReference type="GO" id="GO:0016301">
    <property type="term" value="F:kinase activity"/>
    <property type="evidence" value="ECO:0007669"/>
    <property type="project" value="UniProtKB-KW"/>
</dbReference>
<dbReference type="Gene3D" id="3.40.1190.20">
    <property type="match status" value="1"/>
</dbReference>
<keyword evidence="2" id="KW-0808">Transferase</keyword>
<reference evidence="7 8" key="1">
    <citation type="submission" date="2016-08" db="EMBL/GenBank/DDBJ databases">
        <title>A new outlook on sporulation: Clostridium algidixylanolyticum.</title>
        <authorList>
            <person name="Poppleton D.I."/>
            <person name="Gribaldo S."/>
        </authorList>
    </citation>
    <scope>NUCLEOTIDE SEQUENCE [LARGE SCALE GENOMIC DNA]</scope>
    <source>
        <strain evidence="7 8">SPL73</strain>
    </source>
</reference>
<dbReference type="AlphaFoldDB" id="A0A419T6V4"/>
<dbReference type="InterPro" id="IPR011611">
    <property type="entry name" value="PfkB_dom"/>
</dbReference>
<evidence type="ECO:0000256" key="1">
    <source>
        <dbReference type="ARBA" id="ARBA00010688"/>
    </source>
</evidence>
<evidence type="ECO:0000256" key="5">
    <source>
        <dbReference type="ARBA" id="ARBA00022840"/>
    </source>
</evidence>
<evidence type="ECO:0000259" key="6">
    <source>
        <dbReference type="Pfam" id="PF00294"/>
    </source>
</evidence>
<dbReference type="Pfam" id="PF00294">
    <property type="entry name" value="PfkB"/>
    <property type="match status" value="1"/>
</dbReference>
<evidence type="ECO:0000256" key="3">
    <source>
        <dbReference type="ARBA" id="ARBA00022741"/>
    </source>
</evidence>
<evidence type="ECO:0000256" key="4">
    <source>
        <dbReference type="ARBA" id="ARBA00022777"/>
    </source>
</evidence>
<dbReference type="Proteomes" id="UP000284277">
    <property type="component" value="Unassembled WGS sequence"/>
</dbReference>
<organism evidence="7 8">
    <name type="scientific">Lacrimispora algidixylanolytica</name>
    <dbReference type="NCBI Taxonomy" id="94868"/>
    <lineage>
        <taxon>Bacteria</taxon>
        <taxon>Bacillati</taxon>
        <taxon>Bacillota</taxon>
        <taxon>Clostridia</taxon>
        <taxon>Lachnospirales</taxon>
        <taxon>Lachnospiraceae</taxon>
        <taxon>Lacrimispora</taxon>
    </lineage>
</organism>
<evidence type="ECO:0000313" key="7">
    <source>
        <dbReference type="EMBL" id="RKD33118.1"/>
    </source>
</evidence>
<keyword evidence="5" id="KW-0067">ATP-binding</keyword>
<dbReference type="EMBL" id="MCIA01000008">
    <property type="protein sequence ID" value="RKD33118.1"/>
    <property type="molecule type" value="Genomic_DNA"/>
</dbReference>
<dbReference type="PANTHER" id="PTHR43085">
    <property type="entry name" value="HEXOKINASE FAMILY MEMBER"/>
    <property type="match status" value="1"/>
</dbReference>
<keyword evidence="3" id="KW-0547">Nucleotide-binding</keyword>
<dbReference type="CDD" id="cd01167">
    <property type="entry name" value="bac_FRK"/>
    <property type="match status" value="1"/>
</dbReference>
<dbReference type="RefSeq" id="WP_120196131.1">
    <property type="nucleotide sequence ID" value="NZ_MCIA01000008.1"/>
</dbReference>
<dbReference type="InterPro" id="IPR029056">
    <property type="entry name" value="Ribokinase-like"/>
</dbReference>
<comment type="caution">
    <text evidence="7">The sequence shown here is derived from an EMBL/GenBank/DDBJ whole genome shotgun (WGS) entry which is preliminary data.</text>
</comment>
<dbReference type="SUPFAM" id="SSF53613">
    <property type="entry name" value="Ribokinase-like"/>
    <property type="match status" value="1"/>
</dbReference>